<name>A0A0B2V896_TOXCA</name>
<dbReference type="EMBL" id="JPKZ01002256">
    <property type="protein sequence ID" value="KHN77692.1"/>
    <property type="molecule type" value="Genomic_DNA"/>
</dbReference>
<keyword evidence="1" id="KW-0732">Signal</keyword>
<reference evidence="2 3" key="1">
    <citation type="submission" date="2014-11" db="EMBL/GenBank/DDBJ databases">
        <title>Genetic blueprint of the zoonotic pathogen Toxocara canis.</title>
        <authorList>
            <person name="Zhu X.-Q."/>
            <person name="Korhonen P.K."/>
            <person name="Cai H."/>
            <person name="Young N.D."/>
            <person name="Nejsum P."/>
            <person name="von Samson-Himmelstjerna G."/>
            <person name="Boag P.R."/>
            <person name="Tan P."/>
            <person name="Li Q."/>
            <person name="Min J."/>
            <person name="Yang Y."/>
            <person name="Wang X."/>
            <person name="Fang X."/>
            <person name="Hall R.S."/>
            <person name="Hofmann A."/>
            <person name="Sternberg P.W."/>
            <person name="Jex A.R."/>
            <person name="Gasser R.B."/>
        </authorList>
    </citation>
    <scope>NUCLEOTIDE SEQUENCE [LARGE SCALE GENOMIC DNA]</scope>
    <source>
        <strain evidence="2">PN_DK_2014</strain>
    </source>
</reference>
<feature type="chain" id="PRO_5002078036" evidence="1">
    <location>
        <begin position="22"/>
        <end position="397"/>
    </location>
</feature>
<comment type="caution">
    <text evidence="2">The sequence shown here is derived from an EMBL/GenBank/DDBJ whole genome shotgun (WGS) entry which is preliminary data.</text>
</comment>
<dbReference type="PANTHER" id="PTHR37433">
    <property type="entry name" value="PROTEIN CBG25136-RELATED"/>
    <property type="match status" value="1"/>
</dbReference>
<evidence type="ECO:0000256" key="1">
    <source>
        <dbReference type="SAM" id="SignalP"/>
    </source>
</evidence>
<evidence type="ECO:0000313" key="3">
    <source>
        <dbReference type="Proteomes" id="UP000031036"/>
    </source>
</evidence>
<accession>A0A0B2V896</accession>
<proteinExistence type="predicted"/>
<sequence>MNVKFILLGFMCGLLCGHCYADVECYSCFTHCKTLASGKIDPQSCDCRGQETCIGQACFAKIEIFPDELTAIVQKGCISDIPGSMEGCQYAGQSESIHCYCTGGLCNTREKLNNYNTKRLPTVQCCECSETHGDHCVEIKCLRQCRGNYCLIDFDGVEQGCGLGYPRLQSFLRMKNYVDWQGHTTCARYQATESTVVHGCTCTNPTGSCNEVNRTRSFQMKNVIERRKDDLTYCYSLHHKSKSPFGQEVFKNSGTCEGQYCFISLTTSELMVESANFEENYEDHKEFIGKSRPLYEILAGCLKKVNVGCTTEFSMNISEPLTRHCICDSHLCNFHHMLTGDADSRKRIKSGSPSKPKGSKIVKVAPMNEATALMIRHSITIGVPLIICSILRYDLFN</sequence>
<keyword evidence="3" id="KW-1185">Reference proteome</keyword>
<evidence type="ECO:0000313" key="2">
    <source>
        <dbReference type="EMBL" id="KHN77692.1"/>
    </source>
</evidence>
<gene>
    <name evidence="2" type="ORF">Tcan_04644</name>
</gene>
<organism evidence="2 3">
    <name type="scientific">Toxocara canis</name>
    <name type="common">Canine roundworm</name>
    <dbReference type="NCBI Taxonomy" id="6265"/>
    <lineage>
        <taxon>Eukaryota</taxon>
        <taxon>Metazoa</taxon>
        <taxon>Ecdysozoa</taxon>
        <taxon>Nematoda</taxon>
        <taxon>Chromadorea</taxon>
        <taxon>Rhabditida</taxon>
        <taxon>Spirurina</taxon>
        <taxon>Ascaridomorpha</taxon>
        <taxon>Ascaridoidea</taxon>
        <taxon>Toxocaridae</taxon>
        <taxon>Toxocara</taxon>
    </lineage>
</organism>
<dbReference type="OMA" id="ICDSHLC"/>
<protein>
    <submittedName>
        <fullName evidence="2">Uncharacterized protein</fullName>
    </submittedName>
</protein>
<dbReference type="Proteomes" id="UP000031036">
    <property type="component" value="Unassembled WGS sequence"/>
</dbReference>
<dbReference type="AlphaFoldDB" id="A0A0B2V896"/>
<dbReference type="OrthoDB" id="5843211at2759"/>
<dbReference type="PANTHER" id="PTHR37433:SF15">
    <property type="entry name" value="PROTEIN CBG04492"/>
    <property type="match status" value="1"/>
</dbReference>
<feature type="signal peptide" evidence="1">
    <location>
        <begin position="1"/>
        <end position="21"/>
    </location>
</feature>